<evidence type="ECO:0000313" key="2">
    <source>
        <dbReference type="Proteomes" id="UP000006028"/>
    </source>
</evidence>
<comment type="caution">
    <text evidence="1">The sequence shown here is derived from an EMBL/GenBank/DDBJ whole genome shotgun (WGS) entry which is preliminary data.</text>
</comment>
<gene>
    <name evidence="1" type="ORF">HMPREF9436_02096</name>
</gene>
<reference evidence="1 2" key="1">
    <citation type="submission" date="2010-08" db="EMBL/GenBank/DDBJ databases">
        <authorList>
            <person name="Weinstock G."/>
            <person name="Sodergren E."/>
            <person name="Clifton S."/>
            <person name="Fulton L."/>
            <person name="Fulton B."/>
            <person name="Courtney L."/>
            <person name="Fronick C."/>
            <person name="Harrison M."/>
            <person name="Strong C."/>
            <person name="Farmer C."/>
            <person name="Delahaunty K."/>
            <person name="Markovic C."/>
            <person name="Hall O."/>
            <person name="Minx P."/>
            <person name="Tomlinson C."/>
            <person name="Mitreva M."/>
            <person name="Hou S."/>
            <person name="Chen J."/>
            <person name="Wollam A."/>
            <person name="Pepin K.H."/>
            <person name="Johnson M."/>
            <person name="Bhonagiri V."/>
            <person name="Zhang X."/>
            <person name="Suruliraj S."/>
            <person name="Warren W."/>
            <person name="Chinwalla A."/>
            <person name="Mardis E.R."/>
            <person name="Wilson R.K."/>
        </authorList>
    </citation>
    <scope>NUCLEOTIDE SEQUENCE [LARGE SCALE GENOMIC DNA]</scope>
    <source>
        <strain evidence="1 2">KLE1255</strain>
    </source>
</reference>
<dbReference type="Proteomes" id="UP000006028">
    <property type="component" value="Unassembled WGS sequence"/>
</dbReference>
<dbReference type="BioCyc" id="FCF748224-HMP:GTSS-1201-MONOMER"/>
<dbReference type="AlphaFoldDB" id="E2ZK92"/>
<name>E2ZK92_9FIRM</name>
<dbReference type="HOGENOM" id="CLU_2329554_0_0_9"/>
<evidence type="ECO:0000313" key="1">
    <source>
        <dbReference type="EMBL" id="EFQ06407.1"/>
    </source>
</evidence>
<sequence>MGSTKASARNSAASTRLRVVEWGFVFIKSFLLWPDKKGVCPAYKPKADPFVASVKNKMAGPGPARRAAHMHNAQMEQMLRTNGENRLLPAHPASCRNL</sequence>
<protein>
    <submittedName>
        <fullName evidence="1">Uncharacterized protein</fullName>
    </submittedName>
</protein>
<proteinExistence type="predicted"/>
<accession>E2ZK92</accession>
<organism evidence="1 2">
    <name type="scientific">Faecalibacterium cf. prausnitzii KLE1255</name>
    <dbReference type="NCBI Taxonomy" id="748224"/>
    <lineage>
        <taxon>Bacteria</taxon>
        <taxon>Bacillati</taxon>
        <taxon>Bacillota</taxon>
        <taxon>Clostridia</taxon>
        <taxon>Eubacteriales</taxon>
        <taxon>Oscillospiraceae</taxon>
        <taxon>Faecalibacterium</taxon>
    </lineage>
</organism>
<dbReference type="STRING" id="748224.HMPREF9436_02096"/>
<dbReference type="EMBL" id="AECU01000170">
    <property type="protein sequence ID" value="EFQ06407.1"/>
    <property type="molecule type" value="Genomic_DNA"/>
</dbReference>